<keyword evidence="8" id="KW-0482">Metalloprotease</keyword>
<evidence type="ECO:0000256" key="4">
    <source>
        <dbReference type="ARBA" id="ARBA00022670"/>
    </source>
</evidence>
<dbReference type="Pfam" id="PF01431">
    <property type="entry name" value="Peptidase_M13"/>
    <property type="match status" value="1"/>
</dbReference>
<gene>
    <name evidence="12" type="ORF">PVAND_005236</name>
</gene>
<comment type="similarity">
    <text evidence="3">Belongs to the peptidase M13 family.</text>
</comment>
<comment type="caution">
    <text evidence="12">The sequence shown here is derived from an EMBL/GenBank/DDBJ whole genome shotgun (WGS) entry which is preliminary data.</text>
</comment>
<dbReference type="Gene3D" id="3.40.390.10">
    <property type="entry name" value="Collagenase (Catalytic Domain)"/>
    <property type="match status" value="1"/>
</dbReference>
<reference evidence="12" key="1">
    <citation type="submission" date="2021-03" db="EMBL/GenBank/DDBJ databases">
        <title>Chromosome level genome of the anhydrobiotic midge Polypedilum vanderplanki.</title>
        <authorList>
            <person name="Yoshida Y."/>
            <person name="Kikawada T."/>
            <person name="Gusev O."/>
        </authorList>
    </citation>
    <scope>NUCLEOTIDE SEQUENCE</scope>
    <source>
        <strain evidence="12">NIAS01</strain>
        <tissue evidence="12">Whole body or cell culture</tissue>
    </source>
</reference>
<proteinExistence type="inferred from homology"/>
<keyword evidence="13" id="KW-1185">Reference proteome</keyword>
<evidence type="ECO:0000256" key="3">
    <source>
        <dbReference type="ARBA" id="ARBA00007357"/>
    </source>
</evidence>
<protein>
    <submittedName>
        <fullName evidence="12">Uncharacterized protein</fullName>
    </submittedName>
</protein>
<keyword evidence="7" id="KW-0862">Zinc</keyword>
<dbReference type="OrthoDB" id="6475849at2759"/>
<dbReference type="Gene3D" id="1.10.1380.10">
    <property type="entry name" value="Neutral endopeptidase , domain2"/>
    <property type="match status" value="1"/>
</dbReference>
<dbReference type="InterPro" id="IPR042089">
    <property type="entry name" value="Peptidase_M13_dom_2"/>
</dbReference>
<feature type="chain" id="PRO_5039949027" evidence="9">
    <location>
        <begin position="19"/>
        <end position="685"/>
    </location>
</feature>
<name>A0A9J6C0F7_POLVA</name>
<evidence type="ECO:0000256" key="2">
    <source>
        <dbReference type="ARBA" id="ARBA00004401"/>
    </source>
</evidence>
<evidence type="ECO:0000313" key="13">
    <source>
        <dbReference type="Proteomes" id="UP001107558"/>
    </source>
</evidence>
<keyword evidence="6" id="KW-0378">Hydrolase</keyword>
<keyword evidence="9" id="KW-0732">Signal</keyword>
<organism evidence="12 13">
    <name type="scientific">Polypedilum vanderplanki</name>
    <name type="common">Sleeping chironomid midge</name>
    <dbReference type="NCBI Taxonomy" id="319348"/>
    <lineage>
        <taxon>Eukaryota</taxon>
        <taxon>Metazoa</taxon>
        <taxon>Ecdysozoa</taxon>
        <taxon>Arthropoda</taxon>
        <taxon>Hexapoda</taxon>
        <taxon>Insecta</taxon>
        <taxon>Pterygota</taxon>
        <taxon>Neoptera</taxon>
        <taxon>Endopterygota</taxon>
        <taxon>Diptera</taxon>
        <taxon>Nematocera</taxon>
        <taxon>Chironomoidea</taxon>
        <taxon>Chironomidae</taxon>
        <taxon>Chironominae</taxon>
        <taxon>Polypedilum</taxon>
        <taxon>Polypedilum</taxon>
    </lineage>
</organism>
<dbReference type="InterPro" id="IPR008753">
    <property type="entry name" value="Peptidase_M13_N"/>
</dbReference>
<evidence type="ECO:0000256" key="6">
    <source>
        <dbReference type="ARBA" id="ARBA00022801"/>
    </source>
</evidence>
<dbReference type="PANTHER" id="PTHR11733:SF224">
    <property type="entry name" value="NEPRILYSIN-2"/>
    <property type="match status" value="1"/>
</dbReference>
<dbReference type="AlphaFoldDB" id="A0A9J6C0F7"/>
<keyword evidence="4" id="KW-0645">Protease</keyword>
<dbReference type="PRINTS" id="PR00786">
    <property type="entry name" value="NEPRILYSIN"/>
</dbReference>
<evidence type="ECO:0000256" key="8">
    <source>
        <dbReference type="ARBA" id="ARBA00023049"/>
    </source>
</evidence>
<evidence type="ECO:0000259" key="10">
    <source>
        <dbReference type="Pfam" id="PF01431"/>
    </source>
</evidence>
<sequence>MKLIYIFIYFLFFAVVKAKILKKCVSVPCVRSSANILERIDTKIDPCEDFYSYACGSFAENYFTPDEKSTVDSLSLMSDKLQEYLLTLLSAPIISNEPQNHKIAKLLFNQCTDYDRINERGKEPIIKLFQKIGGFPMIEQNWNENEWEWENAILKLRYYISKKATNIFENDEENDIFADISQNKNFALNDDFGGTENNLRALMTKLAIALDAKDDDELQSDVNDLIEFEKQLSEYSRIFKIYRRRRSIRSKPIAEFQKMHKWILWLDIFAPSVLSRNSKIIGQIPDDFNLHFYEFLKSTKKRTLANYVAWRIMQVSMFLMGEDIRQIFFSFEQSTFGNEDYEQRWKLCTSLVADKAPVAIGALYISEYFSEADKIAAEQMVNEIIAEYKNLIKNSIWIDEVTKSSALEKADNMLIFIGYHEKLRQADANNYYNELQQWDEFFEMTLSLTIFRTDKDFKRAHSKDPEPDWTKYSKPATVNAFYNSKDNSIQFPASILQFPFFDKFRPDVLNFGGIGSIIGHEITHSFDDFSSKFNTWSEASRNIYNERIKCLIDQYSSYHVPEIEKYFNISNFHLNGMLTLRENIADNGGVKLAYYAFKKRSSEFNDINLVGLESLTNDKLFYISFAQAFCSVERPTKMKSNVESDLHTLSKFRVIGVLSNLEEFSRTWNCSTKSPMNPVKKCALW</sequence>
<dbReference type="InterPro" id="IPR018497">
    <property type="entry name" value="Peptidase_M13_C"/>
</dbReference>
<dbReference type="Pfam" id="PF05649">
    <property type="entry name" value="Peptidase_M13_N"/>
    <property type="match status" value="1"/>
</dbReference>
<feature type="signal peptide" evidence="9">
    <location>
        <begin position="1"/>
        <end position="18"/>
    </location>
</feature>
<evidence type="ECO:0000256" key="7">
    <source>
        <dbReference type="ARBA" id="ARBA00022833"/>
    </source>
</evidence>
<feature type="domain" description="Peptidase M13 N-terminal" evidence="11">
    <location>
        <begin position="46"/>
        <end position="419"/>
    </location>
</feature>
<dbReference type="InterPro" id="IPR000718">
    <property type="entry name" value="Peptidase_M13"/>
</dbReference>
<evidence type="ECO:0000259" key="11">
    <source>
        <dbReference type="Pfam" id="PF05649"/>
    </source>
</evidence>
<dbReference type="Proteomes" id="UP001107558">
    <property type="component" value="Chromosome 2"/>
</dbReference>
<comment type="cofactor">
    <cofactor evidence="1">
        <name>Zn(2+)</name>
        <dbReference type="ChEBI" id="CHEBI:29105"/>
    </cofactor>
</comment>
<dbReference type="GO" id="GO:0004222">
    <property type="term" value="F:metalloendopeptidase activity"/>
    <property type="evidence" value="ECO:0007669"/>
    <property type="project" value="InterPro"/>
</dbReference>
<dbReference type="PANTHER" id="PTHR11733">
    <property type="entry name" value="ZINC METALLOPROTEASE FAMILY M13 NEPRILYSIN-RELATED"/>
    <property type="match status" value="1"/>
</dbReference>
<feature type="domain" description="Peptidase M13 C-terminal" evidence="10">
    <location>
        <begin position="479"/>
        <end position="683"/>
    </location>
</feature>
<dbReference type="SUPFAM" id="SSF55486">
    <property type="entry name" value="Metalloproteases ('zincins'), catalytic domain"/>
    <property type="match status" value="1"/>
</dbReference>
<dbReference type="PROSITE" id="PS51885">
    <property type="entry name" value="NEPRILYSIN"/>
    <property type="match status" value="1"/>
</dbReference>
<dbReference type="EMBL" id="JADBJN010000002">
    <property type="protein sequence ID" value="KAG5675325.1"/>
    <property type="molecule type" value="Genomic_DNA"/>
</dbReference>
<dbReference type="GO" id="GO:0016485">
    <property type="term" value="P:protein processing"/>
    <property type="evidence" value="ECO:0007669"/>
    <property type="project" value="TreeGrafter"/>
</dbReference>
<evidence type="ECO:0000256" key="9">
    <source>
        <dbReference type="SAM" id="SignalP"/>
    </source>
</evidence>
<evidence type="ECO:0000256" key="5">
    <source>
        <dbReference type="ARBA" id="ARBA00022723"/>
    </source>
</evidence>
<comment type="subcellular location">
    <subcellularLocation>
        <location evidence="2">Cell membrane</location>
        <topology evidence="2">Single-pass type II membrane protein</topology>
    </subcellularLocation>
</comment>
<evidence type="ECO:0000256" key="1">
    <source>
        <dbReference type="ARBA" id="ARBA00001947"/>
    </source>
</evidence>
<dbReference type="GO" id="GO:0046872">
    <property type="term" value="F:metal ion binding"/>
    <property type="evidence" value="ECO:0007669"/>
    <property type="project" value="UniProtKB-KW"/>
</dbReference>
<evidence type="ECO:0000313" key="12">
    <source>
        <dbReference type="EMBL" id="KAG5675325.1"/>
    </source>
</evidence>
<dbReference type="GO" id="GO:0005886">
    <property type="term" value="C:plasma membrane"/>
    <property type="evidence" value="ECO:0007669"/>
    <property type="project" value="UniProtKB-SubCell"/>
</dbReference>
<keyword evidence="5" id="KW-0479">Metal-binding</keyword>
<dbReference type="CDD" id="cd08662">
    <property type="entry name" value="M13"/>
    <property type="match status" value="1"/>
</dbReference>
<accession>A0A9J6C0F7</accession>
<dbReference type="InterPro" id="IPR024079">
    <property type="entry name" value="MetalloPept_cat_dom_sf"/>
</dbReference>